<comment type="caution">
    <text evidence="3">The sequence shown here is derived from an EMBL/GenBank/DDBJ whole genome shotgun (WGS) entry which is preliminary data.</text>
</comment>
<accession>A0A815MFK6</accession>
<dbReference type="Proteomes" id="UP000663855">
    <property type="component" value="Unassembled WGS sequence"/>
</dbReference>
<feature type="domain" description="Helix-turn-helix" evidence="1">
    <location>
        <begin position="1"/>
        <end position="55"/>
    </location>
</feature>
<dbReference type="InterPro" id="IPR058912">
    <property type="entry name" value="HTH_animal"/>
</dbReference>
<dbReference type="Proteomes" id="UP000663834">
    <property type="component" value="Unassembled WGS sequence"/>
</dbReference>
<dbReference type="Pfam" id="PF26215">
    <property type="entry name" value="HTH_animal"/>
    <property type="match status" value="1"/>
</dbReference>
<name>A0A815MFK6_9BILA</name>
<protein>
    <recommendedName>
        <fullName evidence="1">Helix-turn-helix domain-containing protein</fullName>
    </recommendedName>
</protein>
<gene>
    <name evidence="3" type="ORF">CJN711_LOCUS22825</name>
    <name evidence="2" type="ORF">KQP761_LOCUS7726</name>
</gene>
<evidence type="ECO:0000313" key="2">
    <source>
        <dbReference type="EMBL" id="CAF1360913.1"/>
    </source>
</evidence>
<proteinExistence type="predicted"/>
<sequence length="142" mass="16936">MLSFKSDHPRHAFANIIRTALFRAFRYSSTLQEFNHERQYIQLILLYNEYDIHSYFEHLNSIFSSYPVRYIRHHFRNFFSHLSIGATYFAHIIQDEHEYLQLRHQVLAKVTPGEHARASRIASQIDQNKPLTTTDSLVKLEL</sequence>
<dbReference type="AlphaFoldDB" id="A0A815MFK6"/>
<evidence type="ECO:0000313" key="4">
    <source>
        <dbReference type="Proteomes" id="UP000663855"/>
    </source>
</evidence>
<dbReference type="EMBL" id="CAJNOW010002678">
    <property type="protein sequence ID" value="CAF1360913.1"/>
    <property type="molecule type" value="Genomic_DNA"/>
</dbReference>
<evidence type="ECO:0000259" key="1">
    <source>
        <dbReference type="Pfam" id="PF26215"/>
    </source>
</evidence>
<evidence type="ECO:0000313" key="3">
    <source>
        <dbReference type="EMBL" id="CAF1417582.1"/>
    </source>
</evidence>
<organism evidence="3 4">
    <name type="scientific">Rotaria magnacalcarata</name>
    <dbReference type="NCBI Taxonomy" id="392030"/>
    <lineage>
        <taxon>Eukaryota</taxon>
        <taxon>Metazoa</taxon>
        <taxon>Spiralia</taxon>
        <taxon>Gnathifera</taxon>
        <taxon>Rotifera</taxon>
        <taxon>Eurotatoria</taxon>
        <taxon>Bdelloidea</taxon>
        <taxon>Philodinida</taxon>
        <taxon>Philodinidae</taxon>
        <taxon>Rotaria</taxon>
    </lineage>
</organism>
<dbReference type="EMBL" id="CAJNOV010010711">
    <property type="protein sequence ID" value="CAF1417582.1"/>
    <property type="molecule type" value="Genomic_DNA"/>
</dbReference>
<reference evidence="3" key="1">
    <citation type="submission" date="2021-02" db="EMBL/GenBank/DDBJ databases">
        <authorList>
            <person name="Nowell W R."/>
        </authorList>
    </citation>
    <scope>NUCLEOTIDE SEQUENCE</scope>
</reference>